<dbReference type="InterPro" id="IPR000719">
    <property type="entry name" value="Prot_kinase_dom"/>
</dbReference>
<evidence type="ECO:0000256" key="2">
    <source>
        <dbReference type="ARBA" id="ARBA00022679"/>
    </source>
</evidence>
<name>A0A3R6VU12_9STRA</name>
<evidence type="ECO:0000259" key="6">
    <source>
        <dbReference type="PROSITE" id="PS50011"/>
    </source>
</evidence>
<dbReference type="GO" id="GO:0004674">
    <property type="term" value="F:protein serine/threonine kinase activity"/>
    <property type="evidence" value="ECO:0007669"/>
    <property type="project" value="UniProtKB-KW"/>
</dbReference>
<dbReference type="VEuPathDB" id="FungiDB:H310_05732"/>
<dbReference type="PANTHER" id="PTHR24345">
    <property type="entry name" value="SERINE/THREONINE-PROTEIN KINASE PLK"/>
    <property type="match status" value="1"/>
</dbReference>
<keyword evidence="3" id="KW-0547">Nucleotide-binding</keyword>
<evidence type="ECO:0000256" key="1">
    <source>
        <dbReference type="ARBA" id="ARBA00022527"/>
    </source>
</evidence>
<dbReference type="Pfam" id="PF00069">
    <property type="entry name" value="Pkinase"/>
    <property type="match status" value="1"/>
</dbReference>
<gene>
    <name evidence="7" type="ORF">DYB32_000466</name>
</gene>
<evidence type="ECO:0000256" key="4">
    <source>
        <dbReference type="ARBA" id="ARBA00022777"/>
    </source>
</evidence>
<feature type="domain" description="Protein kinase" evidence="6">
    <location>
        <begin position="29"/>
        <end position="295"/>
    </location>
</feature>
<dbReference type="Gene3D" id="1.10.510.10">
    <property type="entry name" value="Transferase(Phosphotransferase) domain 1"/>
    <property type="match status" value="1"/>
</dbReference>
<keyword evidence="8" id="KW-1185">Reference proteome</keyword>
<keyword evidence="5" id="KW-0067">ATP-binding</keyword>
<dbReference type="PANTHER" id="PTHR24345:SF91">
    <property type="entry name" value="SERINE_THREONINE-PROTEIN KINASE PLK4"/>
    <property type="match status" value="1"/>
</dbReference>
<dbReference type="Proteomes" id="UP000285060">
    <property type="component" value="Unassembled WGS sequence"/>
</dbReference>
<dbReference type="GO" id="GO:0005634">
    <property type="term" value="C:nucleus"/>
    <property type="evidence" value="ECO:0007669"/>
    <property type="project" value="TreeGrafter"/>
</dbReference>
<accession>A0A3R6VU12</accession>
<proteinExistence type="predicted"/>
<evidence type="ECO:0000256" key="5">
    <source>
        <dbReference type="ARBA" id="ARBA00022840"/>
    </source>
</evidence>
<dbReference type="InterPro" id="IPR011009">
    <property type="entry name" value="Kinase-like_dom_sf"/>
</dbReference>
<evidence type="ECO:0000256" key="3">
    <source>
        <dbReference type="ARBA" id="ARBA00022741"/>
    </source>
</evidence>
<comment type="caution">
    <text evidence="7">The sequence shown here is derived from an EMBL/GenBank/DDBJ whole genome shotgun (WGS) entry which is preliminary data.</text>
</comment>
<reference evidence="7 8" key="1">
    <citation type="submission" date="2018-08" db="EMBL/GenBank/DDBJ databases">
        <title>Aphanomyces genome sequencing and annotation.</title>
        <authorList>
            <person name="Minardi D."/>
            <person name="Oidtmann B."/>
            <person name="Van Der Giezen M."/>
            <person name="Studholme D.J."/>
        </authorList>
    </citation>
    <scope>NUCLEOTIDE SEQUENCE [LARGE SCALE GENOMIC DNA]</scope>
    <source>
        <strain evidence="7 8">NJM0002</strain>
    </source>
</reference>
<dbReference type="GO" id="GO:0005524">
    <property type="term" value="F:ATP binding"/>
    <property type="evidence" value="ECO:0007669"/>
    <property type="project" value="UniProtKB-KW"/>
</dbReference>
<organism evidence="7 8">
    <name type="scientific">Aphanomyces invadans</name>
    <dbReference type="NCBI Taxonomy" id="157072"/>
    <lineage>
        <taxon>Eukaryota</taxon>
        <taxon>Sar</taxon>
        <taxon>Stramenopiles</taxon>
        <taxon>Oomycota</taxon>
        <taxon>Saprolegniomycetes</taxon>
        <taxon>Saprolegniales</taxon>
        <taxon>Verrucalvaceae</taxon>
        <taxon>Aphanomyces</taxon>
    </lineage>
</organism>
<dbReference type="AlphaFoldDB" id="A0A3R6VU12"/>
<dbReference type="EMBL" id="QUSY01000010">
    <property type="protein sequence ID" value="RHY35060.1"/>
    <property type="molecule type" value="Genomic_DNA"/>
</dbReference>
<keyword evidence="1" id="KW-0723">Serine/threonine-protein kinase</keyword>
<keyword evidence="2" id="KW-0808">Transferase</keyword>
<evidence type="ECO:0000313" key="8">
    <source>
        <dbReference type="Proteomes" id="UP000285060"/>
    </source>
</evidence>
<protein>
    <recommendedName>
        <fullName evidence="6">Protein kinase domain-containing protein</fullName>
    </recommendedName>
</protein>
<dbReference type="PROSITE" id="PS50011">
    <property type="entry name" value="PROTEIN_KINASE_DOM"/>
    <property type="match status" value="1"/>
</dbReference>
<keyword evidence="4" id="KW-0418">Kinase</keyword>
<sequence>MIATKNSHQMASSNVSFCCECDDCSWYHFPNPRKMATRRYMPVRPLLAPDVVLCRDVCTDMNVVLKRNKTTPVDVDVECTIYHMLQAAGGHPNILPLLECFHDDDSHVCLVLEYCPNGDLFDLVLANKRIGTHMSLVYFEQLASAVAALHQLGYAHGDLSLENVLLGRDMQIQLMDFGAAMPLQVPTNWAGGKRNYMAPESFTGLPWDPAAADVWALAMTFFAMLTGDFMLDESVVNDPVYLVLVQQGFRGILQNTPQWAALIPNAVVPLLEQMFHVDPRARPSMETVLQYAKFVLALLLNEEAASSSSPPATRSHSPRHKIMRPRTLYRFNDIYARIPAATTTTAFVHCV</sequence>
<evidence type="ECO:0000313" key="7">
    <source>
        <dbReference type="EMBL" id="RHY35060.1"/>
    </source>
</evidence>
<dbReference type="SUPFAM" id="SSF56112">
    <property type="entry name" value="Protein kinase-like (PK-like)"/>
    <property type="match status" value="1"/>
</dbReference>